<sequence>MDLTVLNLALPALSAELKPTSSQLLWIVDIYGFLVAGFLITMGTLGDRIGRRKLLLIGAAAFGAASAIAAYSRSAEMLIAMRALLGIAGATLAPSTMSLIRNMFHDEHERQFAIGVWIASFSVGGAIGPLVGGVLLQFFWWGSVFLVAVPVMALLLMVGPVLLPEYRDPQAGRLDLPSVALSLSAVLPVIYGLKQIAEHGTVSAVPAVLVLAGLAFGAAFVRRQSRIPYPLMDLKLFRQARFSAAIAAYGLSCLAMFGVYIFITQYLQLVLGLSPLYAGLATVPWALAFAVGSLLAPRLARHLAPVSVLAWGLLASAVGFGLLTLADKSFGLAALVAGTVVMSLGMAPVFTIGNEMIITAAPPARAGAASALSETASEFSGALGIAVFGSIGTALYRSTLSGSMPDGVPSQTAAEAMATLGGAMAAAQSVSAPYGDALIDASRAAFVNALQLNAWIGAAVVVVASVLSARILRRAARDQAAAH</sequence>
<evidence type="ECO:0000313" key="9">
    <source>
        <dbReference type="EMBL" id="AMO25306.1"/>
    </source>
</evidence>
<keyword evidence="3" id="KW-1003">Cell membrane</keyword>
<organism evidence="9 10">
    <name type="scientific">Ramlibacter tataouinensis</name>
    <dbReference type="NCBI Taxonomy" id="94132"/>
    <lineage>
        <taxon>Bacteria</taxon>
        <taxon>Pseudomonadati</taxon>
        <taxon>Pseudomonadota</taxon>
        <taxon>Betaproteobacteria</taxon>
        <taxon>Burkholderiales</taxon>
        <taxon>Comamonadaceae</taxon>
        <taxon>Ramlibacter</taxon>
    </lineage>
</organism>
<dbReference type="Gene3D" id="1.20.1250.20">
    <property type="entry name" value="MFS general substrate transporter like domains"/>
    <property type="match status" value="1"/>
</dbReference>
<dbReference type="InterPro" id="IPR036259">
    <property type="entry name" value="MFS_trans_sf"/>
</dbReference>
<feature type="transmembrane region" description="Helical" evidence="7">
    <location>
        <begin position="242"/>
        <end position="263"/>
    </location>
</feature>
<feature type="transmembrane region" description="Helical" evidence="7">
    <location>
        <begin position="452"/>
        <end position="472"/>
    </location>
</feature>
<feature type="transmembrane region" description="Helical" evidence="7">
    <location>
        <begin position="275"/>
        <end position="296"/>
    </location>
</feature>
<feature type="transmembrane region" description="Helical" evidence="7">
    <location>
        <begin position="112"/>
        <end position="132"/>
    </location>
</feature>
<feature type="transmembrane region" description="Helical" evidence="7">
    <location>
        <begin position="24"/>
        <end position="42"/>
    </location>
</feature>
<keyword evidence="5 7" id="KW-1133">Transmembrane helix</keyword>
<dbReference type="PATRIC" id="fig|94132.3.peg.1434"/>
<accession>A0A127JZ97</accession>
<feature type="transmembrane region" description="Helical" evidence="7">
    <location>
        <begin position="379"/>
        <end position="396"/>
    </location>
</feature>
<dbReference type="EMBL" id="CP010951">
    <property type="protein sequence ID" value="AMO25306.1"/>
    <property type="molecule type" value="Genomic_DNA"/>
</dbReference>
<feature type="transmembrane region" description="Helical" evidence="7">
    <location>
        <begin position="332"/>
        <end position="358"/>
    </location>
</feature>
<evidence type="ECO:0000256" key="1">
    <source>
        <dbReference type="ARBA" id="ARBA00004651"/>
    </source>
</evidence>
<dbReference type="PANTHER" id="PTHR42718">
    <property type="entry name" value="MAJOR FACILITATOR SUPERFAMILY MULTIDRUG TRANSPORTER MFSC"/>
    <property type="match status" value="1"/>
</dbReference>
<keyword evidence="4 7" id="KW-0812">Transmembrane</keyword>
<proteinExistence type="predicted"/>
<evidence type="ECO:0000256" key="6">
    <source>
        <dbReference type="ARBA" id="ARBA00023136"/>
    </source>
</evidence>
<keyword evidence="10" id="KW-1185">Reference proteome</keyword>
<evidence type="ECO:0000256" key="5">
    <source>
        <dbReference type="ARBA" id="ARBA00022989"/>
    </source>
</evidence>
<reference evidence="9 10" key="1">
    <citation type="journal article" date="2014" name="Int. J. Syst. Evol. Microbiol.">
        <title>Ramlibacter solisilvae sp. nov., isolated from forest soil, and emended description of the genus Ramlibacter.</title>
        <authorList>
            <person name="Lee H.J."/>
            <person name="Lee S.H."/>
            <person name="Lee S.S."/>
            <person name="Lee J.S."/>
            <person name="Kim Y."/>
            <person name="Kim S.C."/>
            <person name="Jeon C.O."/>
        </authorList>
    </citation>
    <scope>NUCLEOTIDE SEQUENCE [LARGE SCALE GENOMIC DNA]</scope>
    <source>
        <strain evidence="9 10">5-10</strain>
    </source>
</reference>
<dbReference type="PANTHER" id="PTHR42718:SF47">
    <property type="entry name" value="METHYL VIOLOGEN RESISTANCE PROTEIN SMVA"/>
    <property type="match status" value="1"/>
</dbReference>
<dbReference type="PROSITE" id="PS50850">
    <property type="entry name" value="MFS"/>
    <property type="match status" value="1"/>
</dbReference>
<feature type="domain" description="Major facilitator superfamily (MFS) profile" evidence="8">
    <location>
        <begin position="1"/>
        <end position="476"/>
    </location>
</feature>
<keyword evidence="6 7" id="KW-0472">Membrane</keyword>
<feature type="transmembrane region" description="Helical" evidence="7">
    <location>
        <begin position="174"/>
        <end position="193"/>
    </location>
</feature>
<dbReference type="AlphaFoldDB" id="A0A127JZ97"/>
<evidence type="ECO:0000256" key="7">
    <source>
        <dbReference type="SAM" id="Phobius"/>
    </source>
</evidence>
<feature type="transmembrane region" description="Helical" evidence="7">
    <location>
        <begin position="199"/>
        <end position="221"/>
    </location>
</feature>
<dbReference type="SUPFAM" id="SSF103473">
    <property type="entry name" value="MFS general substrate transporter"/>
    <property type="match status" value="1"/>
</dbReference>
<feature type="transmembrane region" description="Helical" evidence="7">
    <location>
        <begin position="78"/>
        <end position="100"/>
    </location>
</feature>
<feature type="transmembrane region" description="Helical" evidence="7">
    <location>
        <begin position="138"/>
        <end position="162"/>
    </location>
</feature>
<feature type="transmembrane region" description="Helical" evidence="7">
    <location>
        <begin position="308"/>
        <end position="326"/>
    </location>
</feature>
<keyword evidence="2" id="KW-0813">Transport</keyword>
<dbReference type="GO" id="GO:0005886">
    <property type="term" value="C:plasma membrane"/>
    <property type="evidence" value="ECO:0007669"/>
    <property type="project" value="UniProtKB-SubCell"/>
</dbReference>
<dbReference type="InterPro" id="IPR020846">
    <property type="entry name" value="MFS_dom"/>
</dbReference>
<dbReference type="CDD" id="cd17321">
    <property type="entry name" value="MFS_MMR_MDR_like"/>
    <property type="match status" value="1"/>
</dbReference>
<evidence type="ECO:0000256" key="4">
    <source>
        <dbReference type="ARBA" id="ARBA00022692"/>
    </source>
</evidence>
<name>A0A127JZ97_9BURK</name>
<feature type="transmembrane region" description="Helical" evidence="7">
    <location>
        <begin position="54"/>
        <end position="72"/>
    </location>
</feature>
<dbReference type="Gene3D" id="1.20.1720.10">
    <property type="entry name" value="Multidrug resistance protein D"/>
    <property type="match status" value="1"/>
</dbReference>
<dbReference type="Pfam" id="PF07690">
    <property type="entry name" value="MFS_1"/>
    <property type="match status" value="1"/>
</dbReference>
<evidence type="ECO:0000256" key="3">
    <source>
        <dbReference type="ARBA" id="ARBA00022475"/>
    </source>
</evidence>
<evidence type="ECO:0000259" key="8">
    <source>
        <dbReference type="PROSITE" id="PS50850"/>
    </source>
</evidence>
<protein>
    <submittedName>
        <fullName evidence="9">MFS transporter</fullName>
    </submittedName>
</protein>
<evidence type="ECO:0000256" key="2">
    <source>
        <dbReference type="ARBA" id="ARBA00022448"/>
    </source>
</evidence>
<dbReference type="GO" id="GO:0022857">
    <property type="term" value="F:transmembrane transporter activity"/>
    <property type="evidence" value="ECO:0007669"/>
    <property type="project" value="InterPro"/>
</dbReference>
<dbReference type="Proteomes" id="UP000070433">
    <property type="component" value="Chromosome"/>
</dbReference>
<gene>
    <name evidence="9" type="ORF">UC35_07030</name>
</gene>
<dbReference type="InterPro" id="IPR011701">
    <property type="entry name" value="MFS"/>
</dbReference>
<evidence type="ECO:0000313" key="10">
    <source>
        <dbReference type="Proteomes" id="UP000070433"/>
    </source>
</evidence>
<comment type="subcellular location">
    <subcellularLocation>
        <location evidence="1">Cell membrane</location>
        <topology evidence="1">Multi-pass membrane protein</topology>
    </subcellularLocation>
</comment>